<dbReference type="SUPFAM" id="SSF46894">
    <property type="entry name" value="C-terminal effector domain of the bipartite response regulators"/>
    <property type="match status" value="1"/>
</dbReference>
<dbReference type="PROSITE" id="PS50110">
    <property type="entry name" value="RESPONSE_REGULATORY"/>
    <property type="match status" value="1"/>
</dbReference>
<organism evidence="6 7">
    <name type="scientific">Sphingomonas palmae</name>
    <dbReference type="NCBI Taxonomy" id="1855283"/>
    <lineage>
        <taxon>Bacteria</taxon>
        <taxon>Pseudomonadati</taxon>
        <taxon>Pseudomonadota</taxon>
        <taxon>Alphaproteobacteria</taxon>
        <taxon>Sphingomonadales</taxon>
        <taxon>Sphingomonadaceae</taxon>
        <taxon>Sphingomonas</taxon>
    </lineage>
</organism>
<dbReference type="InterPro" id="IPR051015">
    <property type="entry name" value="EvgA-like"/>
</dbReference>
<dbReference type="GO" id="GO:0006355">
    <property type="term" value="P:regulation of DNA-templated transcription"/>
    <property type="evidence" value="ECO:0007669"/>
    <property type="project" value="InterPro"/>
</dbReference>
<dbReference type="CDD" id="cd06170">
    <property type="entry name" value="LuxR_C_like"/>
    <property type="match status" value="1"/>
</dbReference>
<keyword evidence="2" id="KW-0238">DNA-binding</keyword>
<dbReference type="InterPro" id="IPR000792">
    <property type="entry name" value="Tscrpt_reg_LuxR_C"/>
</dbReference>
<reference evidence="7" key="1">
    <citation type="submission" date="2016-10" db="EMBL/GenBank/DDBJ databases">
        <authorList>
            <person name="Varghese N."/>
            <person name="Submissions S."/>
        </authorList>
    </citation>
    <scope>NUCLEOTIDE SEQUENCE [LARGE SCALE GENOMIC DNA]</scope>
    <source>
        <strain evidence="7">JS21-1</strain>
    </source>
</reference>
<dbReference type="PANTHER" id="PTHR45566:SF1">
    <property type="entry name" value="HTH-TYPE TRANSCRIPTIONAL REGULATOR YHJB-RELATED"/>
    <property type="match status" value="1"/>
</dbReference>
<dbReference type="InterPro" id="IPR001789">
    <property type="entry name" value="Sig_transdc_resp-reg_receiver"/>
</dbReference>
<gene>
    <name evidence="6" type="ORF">SAMN05216382_1129</name>
</gene>
<dbReference type="STRING" id="1855283.SAMN05216382_1129"/>
<dbReference type="Pfam" id="PF00196">
    <property type="entry name" value="GerE"/>
    <property type="match status" value="1"/>
</dbReference>
<evidence type="ECO:0000256" key="3">
    <source>
        <dbReference type="PROSITE-ProRule" id="PRU00169"/>
    </source>
</evidence>
<dbReference type="OrthoDB" id="9814495at2"/>
<dbReference type="GO" id="GO:0000160">
    <property type="term" value="P:phosphorelay signal transduction system"/>
    <property type="evidence" value="ECO:0007669"/>
    <property type="project" value="InterPro"/>
</dbReference>
<dbReference type="PRINTS" id="PR00038">
    <property type="entry name" value="HTHLUXR"/>
</dbReference>
<feature type="domain" description="Response regulatory" evidence="5">
    <location>
        <begin position="6"/>
        <end position="124"/>
    </location>
</feature>
<evidence type="ECO:0000259" key="4">
    <source>
        <dbReference type="PROSITE" id="PS50043"/>
    </source>
</evidence>
<evidence type="ECO:0000313" key="7">
    <source>
        <dbReference type="Proteomes" id="UP000199214"/>
    </source>
</evidence>
<evidence type="ECO:0000259" key="5">
    <source>
        <dbReference type="PROSITE" id="PS50110"/>
    </source>
</evidence>
<dbReference type="PANTHER" id="PTHR45566">
    <property type="entry name" value="HTH-TYPE TRANSCRIPTIONAL REGULATOR YHJB-RELATED"/>
    <property type="match status" value="1"/>
</dbReference>
<dbReference type="InterPro" id="IPR016032">
    <property type="entry name" value="Sig_transdc_resp-reg_C-effctor"/>
</dbReference>
<dbReference type="Pfam" id="PF00072">
    <property type="entry name" value="Response_reg"/>
    <property type="match status" value="1"/>
</dbReference>
<name>A0A1H7L1Q0_9SPHN</name>
<dbReference type="GO" id="GO:0003677">
    <property type="term" value="F:DNA binding"/>
    <property type="evidence" value="ECO:0007669"/>
    <property type="project" value="UniProtKB-KW"/>
</dbReference>
<dbReference type="SMART" id="SM00448">
    <property type="entry name" value="REC"/>
    <property type="match status" value="1"/>
</dbReference>
<dbReference type="AlphaFoldDB" id="A0A1H7L1Q0"/>
<dbReference type="Gene3D" id="3.40.50.2300">
    <property type="match status" value="1"/>
</dbReference>
<accession>A0A1H7L1Q0</accession>
<dbReference type="InterPro" id="IPR058245">
    <property type="entry name" value="NreC/VraR/RcsB-like_REC"/>
</dbReference>
<evidence type="ECO:0000256" key="1">
    <source>
        <dbReference type="ARBA" id="ARBA00022553"/>
    </source>
</evidence>
<evidence type="ECO:0000256" key="2">
    <source>
        <dbReference type="ARBA" id="ARBA00023125"/>
    </source>
</evidence>
<keyword evidence="1 3" id="KW-0597">Phosphoprotein</keyword>
<evidence type="ECO:0000313" key="6">
    <source>
        <dbReference type="EMBL" id="SEK92951.1"/>
    </source>
</evidence>
<feature type="domain" description="HTH luxR-type" evidence="4">
    <location>
        <begin position="142"/>
        <end position="207"/>
    </location>
</feature>
<sequence>MTTGQRVLIADDHPLTREGLSLAARAALPGSVVDQAGSIGEAQAAIASRRSGYALVLLDLMLPDAKGFSGFLALQHAAGSTPIVVITAREDSVLIDAARALGAAGYLFKSQPIDTIAQRLRTILSGTPVFPSDGEAGAVATARERIATLSGAQLRVLLALADGRLNKQIAGDLDISEATVKAHMTAIFRKLGVNNRAQALLAVQPLLGDAGSERHA</sequence>
<dbReference type="PROSITE" id="PS50043">
    <property type="entry name" value="HTH_LUXR_2"/>
    <property type="match status" value="1"/>
</dbReference>
<dbReference type="EMBL" id="FNZZ01000002">
    <property type="protein sequence ID" value="SEK92951.1"/>
    <property type="molecule type" value="Genomic_DNA"/>
</dbReference>
<dbReference type="Proteomes" id="UP000199214">
    <property type="component" value="Unassembled WGS sequence"/>
</dbReference>
<proteinExistence type="predicted"/>
<dbReference type="SMART" id="SM00421">
    <property type="entry name" value="HTH_LUXR"/>
    <property type="match status" value="1"/>
</dbReference>
<dbReference type="SUPFAM" id="SSF52172">
    <property type="entry name" value="CheY-like"/>
    <property type="match status" value="1"/>
</dbReference>
<keyword evidence="7" id="KW-1185">Reference proteome</keyword>
<dbReference type="InterPro" id="IPR011006">
    <property type="entry name" value="CheY-like_superfamily"/>
</dbReference>
<protein>
    <submittedName>
        <fullName evidence="6">Two component transcriptional regulator, LuxR family</fullName>
    </submittedName>
</protein>
<dbReference type="CDD" id="cd17535">
    <property type="entry name" value="REC_NarL-like"/>
    <property type="match status" value="1"/>
</dbReference>
<feature type="modified residue" description="4-aspartylphosphate" evidence="3">
    <location>
        <position position="59"/>
    </location>
</feature>
<dbReference type="PROSITE" id="PS00622">
    <property type="entry name" value="HTH_LUXR_1"/>
    <property type="match status" value="1"/>
</dbReference>
<dbReference type="RefSeq" id="WP_093004203.1">
    <property type="nucleotide sequence ID" value="NZ_FNZZ01000002.1"/>
</dbReference>